<feature type="region of interest" description="Disordered" evidence="2">
    <location>
        <begin position="94"/>
        <end position="135"/>
    </location>
</feature>
<evidence type="ECO:0000256" key="2">
    <source>
        <dbReference type="SAM" id="MobiDB-lite"/>
    </source>
</evidence>
<feature type="compositionally biased region" description="Low complexity" evidence="2">
    <location>
        <begin position="94"/>
        <end position="108"/>
    </location>
</feature>
<feature type="compositionally biased region" description="Low complexity" evidence="2">
    <location>
        <begin position="25"/>
        <end position="39"/>
    </location>
</feature>
<dbReference type="AlphaFoldDB" id="A0A7S4Q6F4"/>
<dbReference type="EMBL" id="HBNR01020260">
    <property type="protein sequence ID" value="CAE4573845.1"/>
    <property type="molecule type" value="Transcribed_RNA"/>
</dbReference>
<sequence length="586" mass="63598">MALAPQPPASAAAAAADAGHGGGWRAPAAAASTPAGFPPERGGGAIRDAEASVDFLCRKFQELSEQVRREEFAREASERHAAWLTAELRSAEESASASSSRQRRCAQAPRPPAAGPSLAALRASAGQASQRAAHQDERVREEEACGAEMEQLCTKLLEECRLEAARCDCMAHQLAAQDCGYMQEQCAQNEVGRRLRQTEADTRVSREDLRVAQQRALLIRSEHHSLEADLEAACRSCRSSWHEAETHGRQMSERRRQLHEVESRLEEFVQVAEAARAESLRVDKHLATFRDEDRSSHARLAALELELQAAQQEGQAWSSELRARAGLAAGLSEEIRAGESRRAEGAAEIAAHGRALAGAEAALEGAHQGVRQLRGGREALGLQLEELTAEDECNAAAAKGLRRSRHAEDLAFEDVQVELQAAFRRKEALAEELSRHSLARDALKSRLQRVRPEMEDAGERCRHLEGVLAQRARDLEEELTQQQRVQRELASASESARELRRGEARAETELRAVCGAPPEAMAPRAPSGGAAERLPPDLQHGHFSMEGAGGCRGRPCRSVGSRSGLAAVLPEAEVQHWGGPTLPAIA</sequence>
<feature type="compositionally biased region" description="Low complexity" evidence="2">
    <location>
        <begin position="115"/>
        <end position="132"/>
    </location>
</feature>
<organism evidence="3">
    <name type="scientific">Alexandrium monilatum</name>
    <dbReference type="NCBI Taxonomy" id="311494"/>
    <lineage>
        <taxon>Eukaryota</taxon>
        <taxon>Sar</taxon>
        <taxon>Alveolata</taxon>
        <taxon>Dinophyceae</taxon>
        <taxon>Gonyaulacales</taxon>
        <taxon>Pyrocystaceae</taxon>
        <taxon>Alexandrium</taxon>
    </lineage>
</organism>
<accession>A0A7S4Q6F4</accession>
<keyword evidence="1" id="KW-0175">Coiled coil</keyword>
<evidence type="ECO:0000313" key="3">
    <source>
        <dbReference type="EMBL" id="CAE4573845.1"/>
    </source>
</evidence>
<evidence type="ECO:0000256" key="1">
    <source>
        <dbReference type="SAM" id="Coils"/>
    </source>
</evidence>
<gene>
    <name evidence="3" type="ORF">AMON00008_LOCUS13464</name>
</gene>
<feature type="compositionally biased region" description="Low complexity" evidence="2">
    <location>
        <begin position="9"/>
        <end position="18"/>
    </location>
</feature>
<feature type="coiled-coil region" evidence="1">
    <location>
        <begin position="258"/>
        <end position="320"/>
    </location>
</feature>
<feature type="region of interest" description="Disordered" evidence="2">
    <location>
        <begin position="1"/>
        <end position="45"/>
    </location>
</feature>
<reference evidence="3" key="1">
    <citation type="submission" date="2021-01" db="EMBL/GenBank/DDBJ databases">
        <authorList>
            <person name="Corre E."/>
            <person name="Pelletier E."/>
            <person name="Niang G."/>
            <person name="Scheremetjew M."/>
            <person name="Finn R."/>
            <person name="Kale V."/>
            <person name="Holt S."/>
            <person name="Cochrane G."/>
            <person name="Meng A."/>
            <person name="Brown T."/>
            <person name="Cohen L."/>
        </authorList>
    </citation>
    <scope>NUCLEOTIDE SEQUENCE</scope>
    <source>
        <strain evidence="3">CCMP3105</strain>
    </source>
</reference>
<protein>
    <submittedName>
        <fullName evidence="3">Uncharacterized protein</fullName>
    </submittedName>
</protein>
<name>A0A7S4Q6F4_9DINO</name>
<proteinExistence type="predicted"/>